<comment type="caution">
    <text evidence="4">The sequence shown here is derived from an EMBL/GenBank/DDBJ whole genome shotgun (WGS) entry which is preliminary data.</text>
</comment>
<protein>
    <submittedName>
        <fullName evidence="4">SDR family oxidoreductase</fullName>
    </submittedName>
</protein>
<dbReference type="FunFam" id="3.40.50.720:FF:000173">
    <property type="entry name" value="3-oxoacyl-[acyl-carrier protein] reductase"/>
    <property type="match status" value="1"/>
</dbReference>
<dbReference type="RefSeq" id="WP_120014462.1">
    <property type="nucleotide sequence ID" value="NZ_QZWZ01000008.1"/>
</dbReference>
<dbReference type="PROSITE" id="PS00061">
    <property type="entry name" value="ADH_SHORT"/>
    <property type="match status" value="1"/>
</dbReference>
<dbReference type="PANTHER" id="PTHR43639">
    <property type="entry name" value="OXIDOREDUCTASE, SHORT-CHAIN DEHYDROGENASE/REDUCTASE FAMILY (AFU_ORTHOLOGUE AFUA_5G02870)"/>
    <property type="match status" value="1"/>
</dbReference>
<accession>A0A3A5KTI9</accession>
<sequence length="251" mass="25846">MSAAQKVLLVTGGSRGIGAAVCRLGAEAGYRVAVNYASNEGAARALVAEIEAKGGEAIAVKGDVGVEADVVAMFEAVDRTWGRLDAFVNNAGIVDAKARLDEMSGARLERMMRINVVGPFLCAREAVRRMSTLHGGNGGAIVNVSSAASAHGSPGEYVDYAASKGAIDTFTVGLAREVATEGIRVNAVRPGIIDTEIHGSGGQPDRVARIQDSLPMKRAGTSDEVARAILYLLSDAASYSTGAILNVSGGR</sequence>
<dbReference type="InterPro" id="IPR002347">
    <property type="entry name" value="SDR_fam"/>
</dbReference>
<dbReference type="AlphaFoldDB" id="A0A3A5KTI9"/>
<keyword evidence="2" id="KW-0560">Oxidoreductase</keyword>
<proteinExistence type="inferred from homology"/>
<dbReference type="PRINTS" id="PR00081">
    <property type="entry name" value="GDHRDH"/>
</dbReference>
<dbReference type="InterPro" id="IPR057326">
    <property type="entry name" value="KR_dom"/>
</dbReference>
<comment type="similarity">
    <text evidence="1">Belongs to the short-chain dehydrogenases/reductases (SDR) family.</text>
</comment>
<name>A0A3A5KTI9_9HYPH</name>
<dbReference type="PRINTS" id="PR00080">
    <property type="entry name" value="SDRFAMILY"/>
</dbReference>
<keyword evidence="5" id="KW-1185">Reference proteome</keyword>
<feature type="domain" description="Ketoreductase" evidence="3">
    <location>
        <begin position="6"/>
        <end position="195"/>
    </location>
</feature>
<dbReference type="PANTHER" id="PTHR43639:SF1">
    <property type="entry name" value="SHORT-CHAIN DEHYDROGENASE_REDUCTASE FAMILY PROTEIN"/>
    <property type="match status" value="1"/>
</dbReference>
<evidence type="ECO:0000256" key="2">
    <source>
        <dbReference type="ARBA" id="ARBA00023002"/>
    </source>
</evidence>
<gene>
    <name evidence="4" type="ORF">D3227_12775</name>
</gene>
<evidence type="ECO:0000313" key="4">
    <source>
        <dbReference type="EMBL" id="RJT39684.1"/>
    </source>
</evidence>
<evidence type="ECO:0000259" key="3">
    <source>
        <dbReference type="SMART" id="SM00822"/>
    </source>
</evidence>
<dbReference type="Proteomes" id="UP000272706">
    <property type="component" value="Unassembled WGS sequence"/>
</dbReference>
<dbReference type="SUPFAM" id="SSF51735">
    <property type="entry name" value="NAD(P)-binding Rossmann-fold domains"/>
    <property type="match status" value="1"/>
</dbReference>
<dbReference type="InterPro" id="IPR020904">
    <property type="entry name" value="Sc_DH/Rdtase_CS"/>
</dbReference>
<reference evidence="4 5" key="1">
    <citation type="submission" date="2018-09" db="EMBL/GenBank/DDBJ databases">
        <title>Mesorhizobium carmichaelinearum sp. nov. isolated from Carmichaelinea spp. root nodules in New Zealand.</title>
        <authorList>
            <person name="De Meyer S.E."/>
        </authorList>
    </citation>
    <scope>NUCLEOTIDE SEQUENCE [LARGE SCALE GENOMIC DNA]</scope>
    <source>
        <strain evidence="4 5">ICMP19557</strain>
    </source>
</reference>
<dbReference type="GO" id="GO:0016491">
    <property type="term" value="F:oxidoreductase activity"/>
    <property type="evidence" value="ECO:0007669"/>
    <property type="project" value="UniProtKB-KW"/>
</dbReference>
<dbReference type="SMART" id="SM00822">
    <property type="entry name" value="PKS_KR"/>
    <property type="match status" value="1"/>
</dbReference>
<evidence type="ECO:0000313" key="5">
    <source>
        <dbReference type="Proteomes" id="UP000272706"/>
    </source>
</evidence>
<dbReference type="OrthoDB" id="20590at2"/>
<organism evidence="4 5">
    <name type="scientific">Mesorhizobium waimense</name>
    <dbReference type="NCBI Taxonomy" id="1300307"/>
    <lineage>
        <taxon>Bacteria</taxon>
        <taxon>Pseudomonadati</taxon>
        <taxon>Pseudomonadota</taxon>
        <taxon>Alphaproteobacteria</taxon>
        <taxon>Hyphomicrobiales</taxon>
        <taxon>Phyllobacteriaceae</taxon>
        <taxon>Mesorhizobium</taxon>
    </lineage>
</organism>
<dbReference type="InterPro" id="IPR036291">
    <property type="entry name" value="NAD(P)-bd_dom_sf"/>
</dbReference>
<dbReference type="EMBL" id="QZWZ01000008">
    <property type="protein sequence ID" value="RJT39684.1"/>
    <property type="molecule type" value="Genomic_DNA"/>
</dbReference>
<dbReference type="Gene3D" id="3.40.50.720">
    <property type="entry name" value="NAD(P)-binding Rossmann-like Domain"/>
    <property type="match status" value="1"/>
</dbReference>
<dbReference type="Pfam" id="PF13561">
    <property type="entry name" value="adh_short_C2"/>
    <property type="match status" value="1"/>
</dbReference>
<evidence type="ECO:0000256" key="1">
    <source>
        <dbReference type="ARBA" id="ARBA00006484"/>
    </source>
</evidence>